<comment type="similarity">
    <text evidence="1">Belongs to the AAA ATPase family.</text>
</comment>
<dbReference type="Gene3D" id="3.40.50.300">
    <property type="entry name" value="P-loop containing nucleotide triphosphate hydrolases"/>
    <property type="match status" value="2"/>
</dbReference>
<keyword evidence="3" id="KW-0067">ATP-binding</keyword>
<dbReference type="SMART" id="SM00382">
    <property type="entry name" value="AAA"/>
    <property type="match status" value="2"/>
</dbReference>
<dbReference type="GO" id="GO:0005524">
    <property type="term" value="F:ATP binding"/>
    <property type="evidence" value="ECO:0007669"/>
    <property type="project" value="UniProtKB-KW"/>
</dbReference>
<dbReference type="InterPro" id="IPR003959">
    <property type="entry name" value="ATPase_AAA_core"/>
</dbReference>
<evidence type="ECO:0000256" key="2">
    <source>
        <dbReference type="ARBA" id="ARBA00022741"/>
    </source>
</evidence>
<protein>
    <submittedName>
        <fullName evidence="5">AAA+-type ATPase, SpoVK/Ycf46/Vps4 family</fullName>
    </submittedName>
</protein>
<dbReference type="PANTHER" id="PTHR23073">
    <property type="entry name" value="26S PROTEASOME REGULATORY SUBUNIT"/>
    <property type="match status" value="1"/>
</dbReference>
<organism evidence="5 6">
    <name type="scientific">Nitratiruptor tergarcus DSM 16512</name>
    <dbReference type="NCBI Taxonomy" id="1069081"/>
    <lineage>
        <taxon>Bacteria</taxon>
        <taxon>Pseudomonadati</taxon>
        <taxon>Campylobacterota</taxon>
        <taxon>Epsilonproteobacteria</taxon>
        <taxon>Nautiliales</taxon>
        <taxon>Nitratiruptoraceae</taxon>
        <taxon>Nitratiruptor</taxon>
    </lineage>
</organism>
<name>A0A1W1WWE3_9BACT</name>
<dbReference type="GO" id="GO:0016887">
    <property type="term" value="F:ATP hydrolysis activity"/>
    <property type="evidence" value="ECO:0007669"/>
    <property type="project" value="InterPro"/>
</dbReference>
<dbReference type="InterPro" id="IPR050221">
    <property type="entry name" value="26S_Proteasome_ATPase"/>
</dbReference>
<sequence length="696" mass="80632">MRIKKRSGVSSWKYVDKEVSDKITLWILRVIFRLDSFNAFLDSYGNFHHDSLAYFLGLEEYVNRSDIKKSEVFEKLHEKYIELEKRKDFTSHKILTNNLKKIAALMDLNEVEIAILEFVIFMNYYDILERALNMMDETFNLTRTRKALSLLLDIPISHINEALKPNSKLIKSGIISISPYKGYFSDKIEVISEKFVENICTFDEDIALLLKDIIRKVESKETLSLQDYEYIAKDAHTILNYLKHTIKKRQKGVNILLYGIPGTGKTEFAKTIAKSLQLELFEVSYADEEDEAIDGHRRIRALKAAQALLSNKNILLLYDEAEDIFDKSDTFFAPKRQENKAWINRTLENNDLPTIWITNNIDSIDNAIIRRFDYVLELPIPHKNQRKKIIKKYINNLLNENAIEVLSEHEHIVPAIISRASKVVKIIETKEQEDTFIRIINNTLKAQGHKEIVSTKKDSASLPKVYDPRFVNTTTDLEKLTQGIKNHPNARICLYGPPGTGKSAFAKYIAKCLNKSFILKKASDLQSMWVGGTEKNIARAFEEAKKSDAVLIFDEVDSFLQDRMHARASWEVSQVNEMLVQMENFDGIFIATTNLMENLDRASLRRFDLKLKFDFLTKSQSWQIFKAYCKELGLPNPKNSIKKEVEHLQFLTPGDFAAVVRQSRFRPIENIKDLLQRLKDEIEVKNMEDRNVMGFV</sequence>
<dbReference type="CDD" id="cd19481">
    <property type="entry name" value="RecA-like_protease"/>
    <property type="match status" value="1"/>
</dbReference>
<dbReference type="EMBL" id="FWWZ01000001">
    <property type="protein sequence ID" value="SMC10063.1"/>
    <property type="molecule type" value="Genomic_DNA"/>
</dbReference>
<dbReference type="InterPro" id="IPR027417">
    <property type="entry name" value="P-loop_NTPase"/>
</dbReference>
<dbReference type="STRING" id="1069081.SAMN05660197_1898"/>
<dbReference type="Proteomes" id="UP000192602">
    <property type="component" value="Unassembled WGS sequence"/>
</dbReference>
<dbReference type="Pfam" id="PF00004">
    <property type="entry name" value="AAA"/>
    <property type="match status" value="2"/>
</dbReference>
<keyword evidence="6" id="KW-1185">Reference proteome</keyword>
<evidence type="ECO:0000256" key="1">
    <source>
        <dbReference type="ARBA" id="ARBA00006914"/>
    </source>
</evidence>
<evidence type="ECO:0000313" key="5">
    <source>
        <dbReference type="EMBL" id="SMC10063.1"/>
    </source>
</evidence>
<dbReference type="SUPFAM" id="SSF52540">
    <property type="entry name" value="P-loop containing nucleoside triphosphate hydrolases"/>
    <property type="match status" value="2"/>
</dbReference>
<dbReference type="AlphaFoldDB" id="A0A1W1WWE3"/>
<reference evidence="6" key="1">
    <citation type="submission" date="2017-04" db="EMBL/GenBank/DDBJ databases">
        <authorList>
            <person name="Varghese N."/>
            <person name="Submissions S."/>
        </authorList>
    </citation>
    <scope>NUCLEOTIDE SEQUENCE [LARGE SCALE GENOMIC DNA]</scope>
    <source>
        <strain evidence="6">DSM 16512</strain>
    </source>
</reference>
<dbReference type="OrthoDB" id="9809379at2"/>
<feature type="domain" description="AAA+ ATPase" evidence="4">
    <location>
        <begin position="488"/>
        <end position="617"/>
    </location>
</feature>
<keyword evidence="2" id="KW-0547">Nucleotide-binding</keyword>
<feature type="domain" description="AAA+ ATPase" evidence="4">
    <location>
        <begin position="251"/>
        <end position="382"/>
    </location>
</feature>
<proteinExistence type="inferred from homology"/>
<dbReference type="RefSeq" id="WP_084276441.1">
    <property type="nucleotide sequence ID" value="NZ_AP026671.1"/>
</dbReference>
<accession>A0A1W1WWE3</accession>
<gene>
    <name evidence="5" type="ORF">SAMN05660197_1898</name>
</gene>
<evidence type="ECO:0000313" key="6">
    <source>
        <dbReference type="Proteomes" id="UP000192602"/>
    </source>
</evidence>
<dbReference type="InterPro" id="IPR003593">
    <property type="entry name" value="AAA+_ATPase"/>
</dbReference>
<evidence type="ECO:0000259" key="4">
    <source>
        <dbReference type="SMART" id="SM00382"/>
    </source>
</evidence>
<evidence type="ECO:0000256" key="3">
    <source>
        <dbReference type="ARBA" id="ARBA00022840"/>
    </source>
</evidence>